<dbReference type="PROSITE" id="PS50949">
    <property type="entry name" value="HTH_GNTR"/>
    <property type="match status" value="1"/>
</dbReference>
<keyword evidence="3" id="KW-0804">Transcription</keyword>
<evidence type="ECO:0000313" key="5">
    <source>
        <dbReference type="EMBL" id="GAA2898465.1"/>
    </source>
</evidence>
<evidence type="ECO:0000256" key="1">
    <source>
        <dbReference type="ARBA" id="ARBA00023015"/>
    </source>
</evidence>
<evidence type="ECO:0000259" key="4">
    <source>
        <dbReference type="PROSITE" id="PS50949"/>
    </source>
</evidence>
<dbReference type="SUPFAM" id="SSF64288">
    <property type="entry name" value="Chorismate lyase-like"/>
    <property type="match status" value="1"/>
</dbReference>
<dbReference type="InterPro" id="IPR011663">
    <property type="entry name" value="UTRA"/>
</dbReference>
<protein>
    <submittedName>
        <fullName evidence="5">GntR family transcriptional regulator</fullName>
    </submittedName>
</protein>
<dbReference type="InterPro" id="IPR050679">
    <property type="entry name" value="Bact_HTH_transcr_reg"/>
</dbReference>
<dbReference type="SUPFAM" id="SSF46785">
    <property type="entry name" value="Winged helix' DNA-binding domain"/>
    <property type="match status" value="1"/>
</dbReference>
<dbReference type="InterPro" id="IPR000524">
    <property type="entry name" value="Tscrpt_reg_HTH_GntR"/>
</dbReference>
<dbReference type="PRINTS" id="PR00035">
    <property type="entry name" value="HTHGNTR"/>
</dbReference>
<dbReference type="InterPro" id="IPR036390">
    <property type="entry name" value="WH_DNA-bd_sf"/>
</dbReference>
<sequence>MMSRATSIDRSSPIPLYYQLKSLLTDQIERGVHAPGDRLPGDHELCARYDVSRTVVRQALAELELEGLIHRVRGRGTYVSPPKAAQGLVQSLTGLHEEVTTRGATMRSDVLTLEVVPAPAHVATELRVAPGTPVVFLERVRHVDGEPWVYTTTYLPAAVAPGLEAEDLTFASLYDLLERKYGVVLSHGHRSIEAILSTPEIDALLGIGPRAPLLVLRSISYDESGRAVETFVSYNRADRSRFEVDVARAPGPRHPPAG</sequence>
<evidence type="ECO:0000256" key="2">
    <source>
        <dbReference type="ARBA" id="ARBA00023125"/>
    </source>
</evidence>
<dbReference type="RefSeq" id="WP_344979254.1">
    <property type="nucleotide sequence ID" value="NZ_BAAAVI010000062.1"/>
</dbReference>
<evidence type="ECO:0000313" key="6">
    <source>
        <dbReference type="Proteomes" id="UP001500831"/>
    </source>
</evidence>
<comment type="caution">
    <text evidence="5">The sequence shown here is derived from an EMBL/GenBank/DDBJ whole genome shotgun (WGS) entry which is preliminary data.</text>
</comment>
<organism evidence="5 6">
    <name type="scientific">Streptosporangium fragile</name>
    <dbReference type="NCBI Taxonomy" id="46186"/>
    <lineage>
        <taxon>Bacteria</taxon>
        <taxon>Bacillati</taxon>
        <taxon>Actinomycetota</taxon>
        <taxon>Actinomycetes</taxon>
        <taxon>Streptosporangiales</taxon>
        <taxon>Streptosporangiaceae</taxon>
        <taxon>Streptosporangium</taxon>
    </lineage>
</organism>
<dbReference type="InterPro" id="IPR036388">
    <property type="entry name" value="WH-like_DNA-bd_sf"/>
</dbReference>
<dbReference type="SMART" id="SM00866">
    <property type="entry name" value="UTRA"/>
    <property type="match status" value="1"/>
</dbReference>
<accession>A0ABN3W5B1</accession>
<dbReference type="Pfam" id="PF07702">
    <property type="entry name" value="UTRA"/>
    <property type="match status" value="1"/>
</dbReference>
<dbReference type="Gene3D" id="3.40.1410.10">
    <property type="entry name" value="Chorismate lyase-like"/>
    <property type="match status" value="1"/>
</dbReference>
<keyword evidence="6" id="KW-1185">Reference proteome</keyword>
<name>A0ABN3W5B1_9ACTN</name>
<dbReference type="PANTHER" id="PTHR44846:SF1">
    <property type="entry name" value="MANNOSYL-D-GLYCERATE TRANSPORT_METABOLISM SYSTEM REPRESSOR MNGR-RELATED"/>
    <property type="match status" value="1"/>
</dbReference>
<feature type="domain" description="HTH gntR-type" evidence="4">
    <location>
        <begin position="14"/>
        <end position="82"/>
    </location>
</feature>
<evidence type="ECO:0000256" key="3">
    <source>
        <dbReference type="ARBA" id="ARBA00023163"/>
    </source>
</evidence>
<dbReference type="PANTHER" id="PTHR44846">
    <property type="entry name" value="MANNOSYL-D-GLYCERATE TRANSPORT/METABOLISM SYSTEM REPRESSOR MNGR-RELATED"/>
    <property type="match status" value="1"/>
</dbReference>
<dbReference type="Pfam" id="PF00392">
    <property type="entry name" value="GntR"/>
    <property type="match status" value="1"/>
</dbReference>
<keyword evidence="2" id="KW-0238">DNA-binding</keyword>
<dbReference type="CDD" id="cd07377">
    <property type="entry name" value="WHTH_GntR"/>
    <property type="match status" value="1"/>
</dbReference>
<keyword evidence="1" id="KW-0805">Transcription regulation</keyword>
<dbReference type="EMBL" id="BAAAVI010000062">
    <property type="protein sequence ID" value="GAA2898465.1"/>
    <property type="molecule type" value="Genomic_DNA"/>
</dbReference>
<dbReference type="SMART" id="SM00345">
    <property type="entry name" value="HTH_GNTR"/>
    <property type="match status" value="1"/>
</dbReference>
<gene>
    <name evidence="5" type="ORF">GCM10010517_63560</name>
</gene>
<dbReference type="Gene3D" id="1.10.10.10">
    <property type="entry name" value="Winged helix-like DNA-binding domain superfamily/Winged helix DNA-binding domain"/>
    <property type="match status" value="1"/>
</dbReference>
<proteinExistence type="predicted"/>
<dbReference type="InterPro" id="IPR028978">
    <property type="entry name" value="Chorismate_lyase_/UTRA_dom_sf"/>
</dbReference>
<dbReference type="Proteomes" id="UP001500831">
    <property type="component" value="Unassembled WGS sequence"/>
</dbReference>
<reference evidence="5 6" key="1">
    <citation type="journal article" date="2019" name="Int. J. Syst. Evol. Microbiol.">
        <title>The Global Catalogue of Microorganisms (GCM) 10K type strain sequencing project: providing services to taxonomists for standard genome sequencing and annotation.</title>
        <authorList>
            <consortium name="The Broad Institute Genomics Platform"/>
            <consortium name="The Broad Institute Genome Sequencing Center for Infectious Disease"/>
            <person name="Wu L."/>
            <person name="Ma J."/>
        </authorList>
    </citation>
    <scope>NUCLEOTIDE SEQUENCE [LARGE SCALE GENOMIC DNA]</scope>
    <source>
        <strain evidence="5 6">JCM 6242</strain>
    </source>
</reference>